<accession>A0A166N599</accession>
<organism evidence="1 2">
    <name type="scientific">Exidia glandulosa HHB12029</name>
    <dbReference type="NCBI Taxonomy" id="1314781"/>
    <lineage>
        <taxon>Eukaryota</taxon>
        <taxon>Fungi</taxon>
        <taxon>Dikarya</taxon>
        <taxon>Basidiomycota</taxon>
        <taxon>Agaricomycotina</taxon>
        <taxon>Agaricomycetes</taxon>
        <taxon>Auriculariales</taxon>
        <taxon>Exidiaceae</taxon>
        <taxon>Exidia</taxon>
    </lineage>
</organism>
<dbReference type="Proteomes" id="UP000077266">
    <property type="component" value="Unassembled WGS sequence"/>
</dbReference>
<sequence length="194" mass="21801">MGSARSVSRSPVPGFKVAPLAVAGARTPALRLDLGRLRQVSIARRPSRSRSPRVSIKPHAKCETRSFQTRRAVQNSSSVILDDRKEPVREVANPHLSRSPSGCRARPREHVALMLCAKCGVCRSHRHRCGPHAQSRSEPKCLREVWNAQLTLSSRCIIAHRRTEYPYSRLRPVWSEERTSSSSSRRVLVGPWVD</sequence>
<keyword evidence="2" id="KW-1185">Reference proteome</keyword>
<evidence type="ECO:0000313" key="1">
    <source>
        <dbReference type="EMBL" id="KZV78770.1"/>
    </source>
</evidence>
<name>A0A166N599_EXIGL</name>
<proteinExistence type="predicted"/>
<dbReference type="InParanoid" id="A0A166N599"/>
<gene>
    <name evidence="1" type="ORF">EXIGLDRAFT_504296</name>
</gene>
<dbReference type="EMBL" id="KV426767">
    <property type="protein sequence ID" value="KZV78770.1"/>
    <property type="molecule type" value="Genomic_DNA"/>
</dbReference>
<dbReference type="AlphaFoldDB" id="A0A166N599"/>
<evidence type="ECO:0000313" key="2">
    <source>
        <dbReference type="Proteomes" id="UP000077266"/>
    </source>
</evidence>
<protein>
    <submittedName>
        <fullName evidence="1">Uncharacterized protein</fullName>
    </submittedName>
</protein>
<reference evidence="1 2" key="1">
    <citation type="journal article" date="2016" name="Mol. Biol. Evol.">
        <title>Comparative Genomics of Early-Diverging Mushroom-Forming Fungi Provides Insights into the Origins of Lignocellulose Decay Capabilities.</title>
        <authorList>
            <person name="Nagy L.G."/>
            <person name="Riley R."/>
            <person name="Tritt A."/>
            <person name="Adam C."/>
            <person name="Daum C."/>
            <person name="Floudas D."/>
            <person name="Sun H."/>
            <person name="Yadav J.S."/>
            <person name="Pangilinan J."/>
            <person name="Larsson K.H."/>
            <person name="Matsuura K."/>
            <person name="Barry K."/>
            <person name="Labutti K."/>
            <person name="Kuo R."/>
            <person name="Ohm R.A."/>
            <person name="Bhattacharya S.S."/>
            <person name="Shirouzu T."/>
            <person name="Yoshinaga Y."/>
            <person name="Martin F.M."/>
            <person name="Grigoriev I.V."/>
            <person name="Hibbett D.S."/>
        </authorList>
    </citation>
    <scope>NUCLEOTIDE SEQUENCE [LARGE SCALE GENOMIC DNA]</scope>
    <source>
        <strain evidence="1 2">HHB12029</strain>
    </source>
</reference>